<reference evidence="10 11" key="1">
    <citation type="submission" date="2023-03" db="EMBL/GenBank/DDBJ databases">
        <title>Bacillus Genome Sequencing.</title>
        <authorList>
            <person name="Dunlap C."/>
        </authorList>
    </citation>
    <scope>NUCLEOTIDE SEQUENCE [LARGE SCALE GENOMIC DNA]</scope>
    <source>
        <strain evidence="10 11">BD-525</strain>
    </source>
</reference>
<evidence type="ECO:0000313" key="11">
    <source>
        <dbReference type="Proteomes" id="UP001344632"/>
    </source>
</evidence>
<gene>
    <name evidence="10" type="ORF">P4H66_21455</name>
</gene>
<evidence type="ECO:0000256" key="5">
    <source>
        <dbReference type="ARBA" id="ARBA00023163"/>
    </source>
</evidence>
<comment type="caution">
    <text evidence="10">The sequence shown here is derived from an EMBL/GenBank/DDBJ whole genome shotgun (WGS) entry which is preliminary data.</text>
</comment>
<evidence type="ECO:0000256" key="7">
    <source>
        <dbReference type="PROSITE-ProRule" id="PRU01091"/>
    </source>
</evidence>
<evidence type="ECO:0000259" key="8">
    <source>
        <dbReference type="PROSITE" id="PS50110"/>
    </source>
</evidence>
<dbReference type="InterPro" id="IPR036388">
    <property type="entry name" value="WH-like_DNA-bd_sf"/>
</dbReference>
<dbReference type="InterPro" id="IPR039420">
    <property type="entry name" value="WalR-like"/>
</dbReference>
<dbReference type="InterPro" id="IPR011006">
    <property type="entry name" value="CheY-like_superfamily"/>
</dbReference>
<feature type="domain" description="OmpR/PhoB-type" evidence="9">
    <location>
        <begin position="136"/>
        <end position="234"/>
    </location>
</feature>
<dbReference type="RefSeq" id="WP_326090152.1">
    <property type="nucleotide sequence ID" value="NZ_JARLKZ010000016.1"/>
</dbReference>
<keyword evidence="11" id="KW-1185">Reference proteome</keyword>
<evidence type="ECO:0000256" key="1">
    <source>
        <dbReference type="ARBA" id="ARBA00022553"/>
    </source>
</evidence>
<dbReference type="CDD" id="cd00383">
    <property type="entry name" value="trans_reg_C"/>
    <property type="match status" value="1"/>
</dbReference>
<dbReference type="Gene3D" id="1.10.10.10">
    <property type="entry name" value="Winged helix-like DNA-binding domain superfamily/Winged helix DNA-binding domain"/>
    <property type="match status" value="1"/>
</dbReference>
<feature type="modified residue" description="4-aspartylphosphate" evidence="6">
    <location>
        <position position="59"/>
    </location>
</feature>
<protein>
    <submittedName>
        <fullName evidence="10">Response regulator transcription factor</fullName>
    </submittedName>
</protein>
<dbReference type="PROSITE" id="PS51755">
    <property type="entry name" value="OMPR_PHOB"/>
    <property type="match status" value="1"/>
</dbReference>
<proteinExistence type="predicted"/>
<dbReference type="PANTHER" id="PTHR48111">
    <property type="entry name" value="REGULATOR OF RPOS"/>
    <property type="match status" value="1"/>
</dbReference>
<dbReference type="CDD" id="cd18159">
    <property type="entry name" value="REC_OmpR_NsrR-like"/>
    <property type="match status" value="1"/>
</dbReference>
<dbReference type="SUPFAM" id="SSF52172">
    <property type="entry name" value="CheY-like"/>
    <property type="match status" value="1"/>
</dbReference>
<evidence type="ECO:0000313" key="10">
    <source>
        <dbReference type="EMBL" id="MEC0242379.1"/>
    </source>
</evidence>
<keyword evidence="3" id="KW-0805">Transcription regulation</keyword>
<dbReference type="PROSITE" id="PS50110">
    <property type="entry name" value="RESPONSE_REGULATORY"/>
    <property type="match status" value="1"/>
</dbReference>
<evidence type="ECO:0000256" key="2">
    <source>
        <dbReference type="ARBA" id="ARBA00023012"/>
    </source>
</evidence>
<evidence type="ECO:0000256" key="3">
    <source>
        <dbReference type="ARBA" id="ARBA00023015"/>
    </source>
</evidence>
<evidence type="ECO:0000256" key="4">
    <source>
        <dbReference type="ARBA" id="ARBA00023125"/>
    </source>
</evidence>
<dbReference type="InterPro" id="IPR001867">
    <property type="entry name" value="OmpR/PhoB-type_DNA-bd"/>
</dbReference>
<dbReference type="SUPFAM" id="SSF46894">
    <property type="entry name" value="C-terminal effector domain of the bipartite response regulators"/>
    <property type="match status" value="1"/>
</dbReference>
<dbReference type="EMBL" id="JARLKZ010000016">
    <property type="protein sequence ID" value="MEC0242379.1"/>
    <property type="molecule type" value="Genomic_DNA"/>
</dbReference>
<sequence length="240" mass="28039">MEMRKLDQLRILIIEDDAKIATLLKTHIEKYGYAASAVIHFDRVMEEFREVQPHLVLLDVNLPNFDGFYWCRQIRALSTCPILFISARESEMDQVMALENGADDYITKPFHYEVVVAKIRSHLRRAYGSYSSKTEERTVEASGLMLYPERFLLTYEGESVELTQKESVLVEALMKKENRIVSRGRLLDLIWEDRHFIDDNTLNVYITRIRKKLKELGFDEPVETVRGAGYKLRLRGNEDS</sequence>
<evidence type="ECO:0000256" key="6">
    <source>
        <dbReference type="PROSITE-ProRule" id="PRU00169"/>
    </source>
</evidence>
<dbReference type="InterPro" id="IPR016032">
    <property type="entry name" value="Sig_transdc_resp-reg_C-effctor"/>
</dbReference>
<feature type="domain" description="Response regulatory" evidence="8">
    <location>
        <begin position="10"/>
        <end position="123"/>
    </location>
</feature>
<keyword evidence="1 6" id="KW-0597">Phosphoprotein</keyword>
<keyword evidence="5" id="KW-0804">Transcription</keyword>
<dbReference type="SMART" id="SM00862">
    <property type="entry name" value="Trans_reg_C"/>
    <property type="match status" value="1"/>
</dbReference>
<accession>A0ABU6GRM9</accession>
<dbReference type="SMART" id="SM00448">
    <property type="entry name" value="REC"/>
    <property type="match status" value="1"/>
</dbReference>
<dbReference type="InterPro" id="IPR001789">
    <property type="entry name" value="Sig_transdc_resp-reg_receiver"/>
</dbReference>
<name>A0ABU6GRM9_9BACL</name>
<keyword evidence="2" id="KW-0902">Two-component regulatory system</keyword>
<organism evidence="10 11">
    <name type="scientific">Paenibacillus dokdonensis</name>
    <dbReference type="NCBI Taxonomy" id="2567944"/>
    <lineage>
        <taxon>Bacteria</taxon>
        <taxon>Bacillati</taxon>
        <taxon>Bacillota</taxon>
        <taxon>Bacilli</taxon>
        <taxon>Bacillales</taxon>
        <taxon>Paenibacillaceae</taxon>
        <taxon>Paenibacillus</taxon>
    </lineage>
</organism>
<dbReference type="PANTHER" id="PTHR48111:SF31">
    <property type="entry name" value="TRANSCRIPTIONAL REGULATORY PROTEIN YXDJ"/>
    <property type="match status" value="1"/>
</dbReference>
<dbReference type="Pfam" id="PF00486">
    <property type="entry name" value="Trans_reg_C"/>
    <property type="match status" value="1"/>
</dbReference>
<dbReference type="Gene3D" id="6.10.250.690">
    <property type="match status" value="1"/>
</dbReference>
<dbReference type="Gene3D" id="3.40.50.2300">
    <property type="match status" value="1"/>
</dbReference>
<dbReference type="Proteomes" id="UP001344632">
    <property type="component" value="Unassembled WGS sequence"/>
</dbReference>
<feature type="DNA-binding region" description="OmpR/PhoB-type" evidence="7">
    <location>
        <begin position="136"/>
        <end position="234"/>
    </location>
</feature>
<evidence type="ECO:0000259" key="9">
    <source>
        <dbReference type="PROSITE" id="PS51755"/>
    </source>
</evidence>
<dbReference type="Pfam" id="PF00072">
    <property type="entry name" value="Response_reg"/>
    <property type="match status" value="1"/>
</dbReference>
<keyword evidence="4 7" id="KW-0238">DNA-binding</keyword>